<dbReference type="Proteomes" id="UP000199636">
    <property type="component" value="Unassembled WGS sequence"/>
</dbReference>
<protein>
    <submittedName>
        <fullName evidence="1">Uncharacterized protein</fullName>
    </submittedName>
</protein>
<evidence type="ECO:0000313" key="1">
    <source>
        <dbReference type="EMBL" id="SDI14398.1"/>
    </source>
</evidence>
<dbReference type="RefSeq" id="WP_090263480.1">
    <property type="nucleotide sequence ID" value="NZ_FNDS01000006.1"/>
</dbReference>
<organism evidence="1 2">
    <name type="scientific">Pseudomonas panipatensis</name>
    <dbReference type="NCBI Taxonomy" id="428992"/>
    <lineage>
        <taxon>Bacteria</taxon>
        <taxon>Pseudomonadati</taxon>
        <taxon>Pseudomonadota</taxon>
        <taxon>Gammaproteobacteria</taxon>
        <taxon>Pseudomonadales</taxon>
        <taxon>Pseudomonadaceae</taxon>
        <taxon>Pseudomonas</taxon>
    </lineage>
</organism>
<accession>A0A1G8I629</accession>
<name>A0A1G8I629_9PSED</name>
<reference evidence="2" key="1">
    <citation type="submission" date="2016-10" db="EMBL/GenBank/DDBJ databases">
        <authorList>
            <person name="Varghese N."/>
            <person name="Submissions S."/>
        </authorList>
    </citation>
    <scope>NUCLEOTIDE SEQUENCE [LARGE SCALE GENOMIC DNA]</scope>
    <source>
        <strain evidence="2">CCM 7469</strain>
    </source>
</reference>
<evidence type="ECO:0000313" key="2">
    <source>
        <dbReference type="Proteomes" id="UP000199636"/>
    </source>
</evidence>
<keyword evidence="2" id="KW-1185">Reference proteome</keyword>
<proteinExistence type="predicted"/>
<sequence>MDSKQQAKRRVLNGALKDVAVALALADRLRGAAGERAGQAFSVEMLSLARQLEHDAESLREIVVDLSVSLQSPELMQSGSTTTAFSRISG</sequence>
<dbReference type="EMBL" id="FNDS01000006">
    <property type="protein sequence ID" value="SDI14398.1"/>
    <property type="molecule type" value="Genomic_DNA"/>
</dbReference>
<dbReference type="AlphaFoldDB" id="A0A1G8I629"/>
<gene>
    <name evidence="1" type="ORF">SAMN05216272_10654</name>
</gene>